<dbReference type="PANTHER" id="PTHR34820">
    <property type="entry name" value="INNER MEMBRANE PROTEIN YEBZ"/>
    <property type="match status" value="1"/>
</dbReference>
<sequence>MTAALASFLVFVGFAGLFGGAVARRRLAGVTVPGGWPLWWGVGAGLILAGVVLGVGTTLAVLGFTAPGDVLAYLTATGPGRAALTTLLGTALLLAAGVGGWPERPSLGVTGLGAAITVWGIAGQGHGADHGLLVRLAHALHTGAMALWVGGVAALWGGRLRDWPGAARAFTPLAVVGVVMLTVSGLCMGLEHAGPISQWPREPYGRLVLVKVAVSAAALYAATRVRRHLSRRERPRGELLLELTLLVLVLGLTAVLVNSDPGQHGETGTSRRASPLVASPALEARHPAPLKNLLVRRP</sequence>
<gene>
    <name evidence="8" type="ORF">DAETH_13860</name>
</gene>
<keyword evidence="9" id="KW-1185">Reference proteome</keyword>
<dbReference type="InterPro" id="IPR008457">
    <property type="entry name" value="Cu-R_CopD_dom"/>
</dbReference>
<proteinExistence type="predicted"/>
<feature type="transmembrane region" description="Helical" evidence="6">
    <location>
        <begin position="136"/>
        <end position="157"/>
    </location>
</feature>
<evidence type="ECO:0000256" key="1">
    <source>
        <dbReference type="ARBA" id="ARBA00004651"/>
    </source>
</evidence>
<feature type="transmembrane region" description="Helical" evidence="6">
    <location>
        <begin position="204"/>
        <end position="223"/>
    </location>
</feature>
<accession>A0ABM8ACT4</accession>
<comment type="subcellular location">
    <subcellularLocation>
        <location evidence="1">Cell membrane</location>
        <topology evidence="1">Multi-pass membrane protein</topology>
    </subcellularLocation>
</comment>
<evidence type="ECO:0000313" key="8">
    <source>
        <dbReference type="EMBL" id="BDP41417.1"/>
    </source>
</evidence>
<keyword evidence="5 6" id="KW-0472">Membrane</keyword>
<protein>
    <recommendedName>
        <fullName evidence="7">Copper resistance protein D domain-containing protein</fullName>
    </recommendedName>
</protein>
<feature type="transmembrane region" description="Helical" evidence="6">
    <location>
        <begin position="239"/>
        <end position="257"/>
    </location>
</feature>
<dbReference type="Proteomes" id="UP001064971">
    <property type="component" value="Chromosome"/>
</dbReference>
<evidence type="ECO:0000256" key="6">
    <source>
        <dbReference type="SAM" id="Phobius"/>
    </source>
</evidence>
<dbReference type="InterPro" id="IPR032694">
    <property type="entry name" value="CopC/D"/>
</dbReference>
<dbReference type="Pfam" id="PF05425">
    <property type="entry name" value="CopD"/>
    <property type="match status" value="1"/>
</dbReference>
<keyword evidence="4 6" id="KW-1133">Transmembrane helix</keyword>
<evidence type="ECO:0000256" key="4">
    <source>
        <dbReference type="ARBA" id="ARBA00022989"/>
    </source>
</evidence>
<feature type="transmembrane region" description="Helical" evidence="6">
    <location>
        <begin position="39"/>
        <end position="62"/>
    </location>
</feature>
<keyword evidence="2" id="KW-1003">Cell membrane</keyword>
<dbReference type="PANTHER" id="PTHR34820:SF4">
    <property type="entry name" value="INNER MEMBRANE PROTEIN YEBZ"/>
    <property type="match status" value="1"/>
</dbReference>
<evidence type="ECO:0000259" key="7">
    <source>
        <dbReference type="Pfam" id="PF05425"/>
    </source>
</evidence>
<feature type="transmembrane region" description="Helical" evidence="6">
    <location>
        <begin position="82"/>
        <end position="101"/>
    </location>
</feature>
<keyword evidence="3 6" id="KW-0812">Transmembrane</keyword>
<feature type="domain" description="Copper resistance protein D" evidence="7">
    <location>
        <begin position="166"/>
        <end position="256"/>
    </location>
</feature>
<reference evidence="8" key="1">
    <citation type="submission" date="2022-07" db="EMBL/GenBank/DDBJ databases">
        <title>Complete Genome Sequence of the Radioresistant Bacterium Deinococcus aetherius ST0316, Isolated from the Air Dust collected in Lower Stratosphere above Japan.</title>
        <authorList>
            <person name="Satoh K."/>
            <person name="Hagiwara K."/>
            <person name="Katsumata K."/>
            <person name="Kubo A."/>
            <person name="Yokobori S."/>
            <person name="Yamagishi A."/>
            <person name="Oono Y."/>
            <person name="Narumi I."/>
        </authorList>
    </citation>
    <scope>NUCLEOTIDE SEQUENCE</scope>
    <source>
        <strain evidence="8">ST0316</strain>
    </source>
</reference>
<feature type="transmembrane region" description="Helical" evidence="6">
    <location>
        <begin position="169"/>
        <end position="192"/>
    </location>
</feature>
<dbReference type="EMBL" id="AP026560">
    <property type="protein sequence ID" value="BDP41417.1"/>
    <property type="molecule type" value="Genomic_DNA"/>
</dbReference>
<evidence type="ECO:0000256" key="3">
    <source>
        <dbReference type="ARBA" id="ARBA00022692"/>
    </source>
</evidence>
<organism evidence="8 9">
    <name type="scientific">Deinococcus aetherius</name>
    <dbReference type="NCBI Taxonomy" id="200252"/>
    <lineage>
        <taxon>Bacteria</taxon>
        <taxon>Thermotogati</taxon>
        <taxon>Deinococcota</taxon>
        <taxon>Deinococci</taxon>
        <taxon>Deinococcales</taxon>
        <taxon>Deinococcaceae</taxon>
        <taxon>Deinococcus</taxon>
    </lineage>
</organism>
<evidence type="ECO:0000256" key="5">
    <source>
        <dbReference type="ARBA" id="ARBA00023136"/>
    </source>
</evidence>
<name>A0ABM8ACT4_9DEIO</name>
<evidence type="ECO:0000313" key="9">
    <source>
        <dbReference type="Proteomes" id="UP001064971"/>
    </source>
</evidence>
<evidence type="ECO:0000256" key="2">
    <source>
        <dbReference type="ARBA" id="ARBA00022475"/>
    </source>
</evidence>